<dbReference type="Proteomes" id="UP000294664">
    <property type="component" value="Unassembled WGS sequence"/>
</dbReference>
<protein>
    <submittedName>
        <fullName evidence="6">Putative spermidine/putrescine transport system ATP-binding protein/spermidine/putrescine transport system ATP-binding protein</fullName>
    </submittedName>
</protein>
<comment type="caution">
    <text evidence="6">The sequence shown here is derived from an EMBL/GenBank/DDBJ whole genome shotgun (WGS) entry which is preliminary data.</text>
</comment>
<dbReference type="Pfam" id="PF08402">
    <property type="entry name" value="TOBE_2"/>
    <property type="match status" value="1"/>
</dbReference>
<dbReference type="InterPro" id="IPR013611">
    <property type="entry name" value="Transp-assoc_OB_typ2"/>
</dbReference>
<dbReference type="SMART" id="SM00382">
    <property type="entry name" value="AAA"/>
    <property type="match status" value="1"/>
</dbReference>
<dbReference type="FunFam" id="3.40.50.300:FF:000133">
    <property type="entry name" value="Spermidine/putrescine import ATP-binding protein PotA"/>
    <property type="match status" value="1"/>
</dbReference>
<dbReference type="PANTHER" id="PTHR42781:SF4">
    <property type="entry name" value="SPERMIDINE_PUTRESCINE IMPORT ATP-BINDING PROTEIN POTA"/>
    <property type="match status" value="1"/>
</dbReference>
<evidence type="ECO:0000313" key="7">
    <source>
        <dbReference type="Proteomes" id="UP000294664"/>
    </source>
</evidence>
<evidence type="ECO:0000256" key="1">
    <source>
        <dbReference type="ARBA" id="ARBA00005417"/>
    </source>
</evidence>
<dbReference type="Gene3D" id="2.40.50.100">
    <property type="match status" value="1"/>
</dbReference>
<dbReference type="InterPro" id="IPR050093">
    <property type="entry name" value="ABC_SmlMolc_Importer"/>
</dbReference>
<proteinExistence type="inferred from homology"/>
<dbReference type="EMBL" id="SMAI01000014">
    <property type="protein sequence ID" value="TCT02243.1"/>
    <property type="molecule type" value="Genomic_DNA"/>
</dbReference>
<name>A0A4R3LP35_9HYPH</name>
<organism evidence="6 7">
    <name type="scientific">Aquabacter spiritensis</name>
    <dbReference type="NCBI Taxonomy" id="933073"/>
    <lineage>
        <taxon>Bacteria</taxon>
        <taxon>Pseudomonadati</taxon>
        <taxon>Pseudomonadota</taxon>
        <taxon>Alphaproteobacteria</taxon>
        <taxon>Hyphomicrobiales</taxon>
        <taxon>Xanthobacteraceae</taxon>
        <taxon>Aquabacter</taxon>
    </lineage>
</organism>
<evidence type="ECO:0000256" key="2">
    <source>
        <dbReference type="ARBA" id="ARBA00022448"/>
    </source>
</evidence>
<dbReference type="PANTHER" id="PTHR42781">
    <property type="entry name" value="SPERMIDINE/PUTRESCINE IMPORT ATP-BINDING PROTEIN POTA"/>
    <property type="match status" value="1"/>
</dbReference>
<keyword evidence="7" id="KW-1185">Reference proteome</keyword>
<dbReference type="PROSITE" id="PS50893">
    <property type="entry name" value="ABC_TRANSPORTER_2"/>
    <property type="match status" value="1"/>
</dbReference>
<dbReference type="InterPro" id="IPR017871">
    <property type="entry name" value="ABC_transporter-like_CS"/>
</dbReference>
<keyword evidence="3" id="KW-0547">Nucleotide-binding</keyword>
<dbReference type="Pfam" id="PF00005">
    <property type="entry name" value="ABC_tran"/>
    <property type="match status" value="1"/>
</dbReference>
<dbReference type="SUPFAM" id="SSF52540">
    <property type="entry name" value="P-loop containing nucleoside triphosphate hydrolases"/>
    <property type="match status" value="1"/>
</dbReference>
<reference evidence="6 7" key="1">
    <citation type="submission" date="2019-03" db="EMBL/GenBank/DDBJ databases">
        <title>Genomic Encyclopedia of Type Strains, Phase IV (KMG-IV): sequencing the most valuable type-strain genomes for metagenomic binning, comparative biology and taxonomic classification.</title>
        <authorList>
            <person name="Goeker M."/>
        </authorList>
    </citation>
    <scope>NUCLEOTIDE SEQUENCE [LARGE SCALE GENOMIC DNA]</scope>
    <source>
        <strain evidence="6 7">DSM 9035</strain>
    </source>
</reference>
<evidence type="ECO:0000256" key="4">
    <source>
        <dbReference type="ARBA" id="ARBA00022840"/>
    </source>
</evidence>
<dbReference type="InterPro" id="IPR008995">
    <property type="entry name" value="Mo/tungstate-bd_C_term_dom"/>
</dbReference>
<keyword evidence="4 6" id="KW-0067">ATP-binding</keyword>
<dbReference type="InterPro" id="IPR027417">
    <property type="entry name" value="P-loop_NTPase"/>
</dbReference>
<dbReference type="GO" id="GO:0022857">
    <property type="term" value="F:transmembrane transporter activity"/>
    <property type="evidence" value="ECO:0007669"/>
    <property type="project" value="InterPro"/>
</dbReference>
<dbReference type="Gene3D" id="3.40.50.300">
    <property type="entry name" value="P-loop containing nucleotide triphosphate hydrolases"/>
    <property type="match status" value="1"/>
</dbReference>
<evidence type="ECO:0000313" key="6">
    <source>
        <dbReference type="EMBL" id="TCT02243.1"/>
    </source>
</evidence>
<dbReference type="RefSeq" id="WP_132034370.1">
    <property type="nucleotide sequence ID" value="NZ_SMAI01000014.1"/>
</dbReference>
<keyword evidence="2" id="KW-0813">Transport</keyword>
<dbReference type="PROSITE" id="PS00211">
    <property type="entry name" value="ABC_TRANSPORTER_1"/>
    <property type="match status" value="1"/>
</dbReference>
<dbReference type="AlphaFoldDB" id="A0A4R3LP35"/>
<dbReference type="GO" id="GO:0016887">
    <property type="term" value="F:ATP hydrolysis activity"/>
    <property type="evidence" value="ECO:0007669"/>
    <property type="project" value="InterPro"/>
</dbReference>
<evidence type="ECO:0000256" key="3">
    <source>
        <dbReference type="ARBA" id="ARBA00022741"/>
    </source>
</evidence>
<dbReference type="InterPro" id="IPR003439">
    <property type="entry name" value="ABC_transporter-like_ATP-bd"/>
</dbReference>
<feature type="domain" description="ABC transporter" evidence="5">
    <location>
        <begin position="8"/>
        <end position="238"/>
    </location>
</feature>
<dbReference type="GO" id="GO:0005524">
    <property type="term" value="F:ATP binding"/>
    <property type="evidence" value="ECO:0007669"/>
    <property type="project" value="UniProtKB-KW"/>
</dbReference>
<sequence length="358" mass="38908">MGEEKPILEVSGVTKAYGAALAVRGVDLAVRRGEFLTLLGPSGCGKTTLLRMIAGFETVTGGSIRIADRDATRLPPYRRNLGMVFQNLALFPHLTVGENVAFGLKVKRAPQSEIEQGVRRALELVELGHLKDRAVHQLSGGQRQRVALARALAIGPSLLLLDEPLGALDLKLRRQLQIELKQLQRRVGTTFIFVTHDQEEALGMSDRIAVMNQGRIEQLGTAKEIYDTPATAFVARFVGDNNLFEAQRNDGAGRAIRLPRLGIVRTAPRAMPEAQALLAVRPENIVLRRAPADGALSGDIVEDTYSGASVRYSIAVGTEHLVATMPCRVGEAPPFAKGDRVVIDWDDARSVLTPMDQT</sequence>
<accession>A0A4R3LP35</accession>
<evidence type="ECO:0000259" key="5">
    <source>
        <dbReference type="PROSITE" id="PS50893"/>
    </source>
</evidence>
<dbReference type="GO" id="GO:0015847">
    <property type="term" value="P:putrescine transport"/>
    <property type="evidence" value="ECO:0007669"/>
    <property type="project" value="UniProtKB-ARBA"/>
</dbReference>
<dbReference type="SUPFAM" id="SSF50331">
    <property type="entry name" value="MOP-like"/>
    <property type="match status" value="1"/>
</dbReference>
<dbReference type="InterPro" id="IPR003593">
    <property type="entry name" value="AAA+_ATPase"/>
</dbReference>
<gene>
    <name evidence="6" type="ORF">EDC64_114104</name>
</gene>
<dbReference type="GO" id="GO:0043190">
    <property type="term" value="C:ATP-binding cassette (ABC) transporter complex"/>
    <property type="evidence" value="ECO:0007669"/>
    <property type="project" value="InterPro"/>
</dbReference>
<comment type="similarity">
    <text evidence="1">Belongs to the ABC transporter superfamily.</text>
</comment>
<dbReference type="OrthoDB" id="9802264at2"/>